<dbReference type="InterPro" id="IPR051093">
    <property type="entry name" value="Neuroligin/BSAL"/>
</dbReference>
<reference evidence="3" key="2">
    <citation type="submission" date="2022-06" db="UniProtKB">
        <authorList>
            <consortium name="EnsemblMetazoa"/>
        </authorList>
    </citation>
    <scope>IDENTIFICATION</scope>
    <source>
        <strain evidence="3">DF5081</strain>
    </source>
</reference>
<name>A0A8R1IUR4_CAEJA</name>
<comment type="similarity">
    <text evidence="1">Belongs to the type-B carboxylesterase/lipase family.</text>
</comment>
<reference evidence="4" key="1">
    <citation type="submission" date="2010-08" db="EMBL/GenBank/DDBJ databases">
        <authorList>
            <consortium name="Caenorhabditis japonica Sequencing Consortium"/>
            <person name="Wilson R.K."/>
        </authorList>
    </citation>
    <scope>NUCLEOTIDE SEQUENCE [LARGE SCALE GENOMIC DNA]</scope>
    <source>
        <strain evidence="4">DF5081</strain>
    </source>
</reference>
<dbReference type="SUPFAM" id="SSF53474">
    <property type="entry name" value="alpha/beta-Hydrolases"/>
    <property type="match status" value="1"/>
</dbReference>
<dbReference type="InterPro" id="IPR029058">
    <property type="entry name" value="AB_hydrolase_fold"/>
</dbReference>
<sequence>MQGVVSLESGISVLYPVKLSKLVGVSKENWASYGKENLVNFIQQQVAIEQEFGTASARFSGLVEEFYLKGPMTGNNSFYLNAYATLLSDLQYNIPTLHEIELKLQNGWETFFYVIDYDSETTKDPTHPIKGPFHASELRFLFNFQEQDKIPFNKKDTKFEHHFVNAIVAFINSGNPSSTEVSWPAVSKAHPFANLLLNDEPKMQDSFRQDAYELWQSDIAKTVGADLMKKRLPAGKATFRHSEL</sequence>
<dbReference type="Pfam" id="PF00135">
    <property type="entry name" value="COesterase"/>
    <property type="match status" value="1"/>
</dbReference>
<evidence type="ECO:0000256" key="1">
    <source>
        <dbReference type="ARBA" id="ARBA00005964"/>
    </source>
</evidence>
<dbReference type="InterPro" id="IPR002018">
    <property type="entry name" value="CarbesteraseB"/>
</dbReference>
<accession>A0A8R1IUR4</accession>
<dbReference type="Gene3D" id="3.40.50.1820">
    <property type="entry name" value="alpha/beta hydrolase"/>
    <property type="match status" value="1"/>
</dbReference>
<keyword evidence="4" id="KW-1185">Reference proteome</keyword>
<dbReference type="Proteomes" id="UP000005237">
    <property type="component" value="Unassembled WGS sequence"/>
</dbReference>
<dbReference type="PANTHER" id="PTHR43903">
    <property type="entry name" value="NEUROLIGIN"/>
    <property type="match status" value="1"/>
</dbReference>
<organism evidence="3 4">
    <name type="scientific">Caenorhabditis japonica</name>
    <dbReference type="NCBI Taxonomy" id="281687"/>
    <lineage>
        <taxon>Eukaryota</taxon>
        <taxon>Metazoa</taxon>
        <taxon>Ecdysozoa</taxon>
        <taxon>Nematoda</taxon>
        <taxon>Chromadorea</taxon>
        <taxon>Rhabditida</taxon>
        <taxon>Rhabditina</taxon>
        <taxon>Rhabditomorpha</taxon>
        <taxon>Rhabditoidea</taxon>
        <taxon>Rhabditidae</taxon>
        <taxon>Peloderinae</taxon>
        <taxon>Caenorhabditis</taxon>
    </lineage>
</organism>
<protein>
    <submittedName>
        <fullName evidence="3">COesterase domain-containing protein</fullName>
    </submittedName>
</protein>
<dbReference type="EnsemblMetazoa" id="CJA40210.1">
    <property type="protein sequence ID" value="CJA40210.1"/>
    <property type="gene ID" value="WBGene00216058"/>
</dbReference>
<dbReference type="AlphaFoldDB" id="A0A8R1IUR4"/>
<proteinExistence type="inferred from homology"/>
<evidence type="ECO:0000313" key="4">
    <source>
        <dbReference type="Proteomes" id="UP000005237"/>
    </source>
</evidence>
<evidence type="ECO:0000259" key="2">
    <source>
        <dbReference type="Pfam" id="PF00135"/>
    </source>
</evidence>
<feature type="domain" description="Carboxylesterase type B" evidence="2">
    <location>
        <begin position="28"/>
        <end position="215"/>
    </location>
</feature>
<evidence type="ECO:0000313" key="3">
    <source>
        <dbReference type="EnsemblMetazoa" id="CJA40210.1"/>
    </source>
</evidence>